<feature type="region of interest" description="Disordered" evidence="1">
    <location>
        <begin position="42"/>
        <end position="75"/>
    </location>
</feature>
<protein>
    <submittedName>
        <fullName evidence="2">Uncharacterized protein</fullName>
    </submittedName>
</protein>
<evidence type="ECO:0000313" key="5">
    <source>
        <dbReference type="Proteomes" id="UP000818603"/>
    </source>
</evidence>
<evidence type="ECO:0000313" key="2">
    <source>
        <dbReference type="EMBL" id="GGH97424.1"/>
    </source>
</evidence>
<organism evidence="2 4">
    <name type="scientific">Aquisalinus luteolus</name>
    <dbReference type="NCBI Taxonomy" id="1566827"/>
    <lineage>
        <taxon>Bacteria</taxon>
        <taxon>Pseudomonadati</taxon>
        <taxon>Pseudomonadota</taxon>
        <taxon>Alphaproteobacteria</taxon>
        <taxon>Parvularculales</taxon>
        <taxon>Parvularculaceae</taxon>
        <taxon>Aquisalinus</taxon>
    </lineage>
</organism>
<dbReference type="RefSeq" id="WP_155139800.1">
    <property type="nucleotide sequence ID" value="NZ_BMGZ01000002.1"/>
</dbReference>
<evidence type="ECO:0000313" key="3">
    <source>
        <dbReference type="EMBL" id="NHK28089.1"/>
    </source>
</evidence>
<proteinExistence type="predicted"/>
<dbReference type="Proteomes" id="UP000818603">
    <property type="component" value="Unassembled WGS sequence"/>
</dbReference>
<dbReference type="AlphaFoldDB" id="A0A8J3A3Q2"/>
<name>A0A8J3A3Q2_9PROT</name>
<reference evidence="2" key="1">
    <citation type="journal article" date="2014" name="Int. J. Syst. Evol. Microbiol.">
        <title>Complete genome sequence of Corynebacterium casei LMG S-19264T (=DSM 44701T), isolated from a smear-ripened cheese.</title>
        <authorList>
            <consortium name="US DOE Joint Genome Institute (JGI-PGF)"/>
            <person name="Walter F."/>
            <person name="Albersmeier A."/>
            <person name="Kalinowski J."/>
            <person name="Ruckert C."/>
        </authorList>
    </citation>
    <scope>NUCLEOTIDE SEQUENCE</scope>
    <source>
        <strain evidence="2">CGMCC 1.14984</strain>
    </source>
</reference>
<dbReference type="EMBL" id="VCJR02000002">
    <property type="protein sequence ID" value="NHK28089.1"/>
    <property type="molecule type" value="Genomic_DNA"/>
</dbReference>
<accession>A0A8J3A3Q2</accession>
<reference evidence="2" key="3">
    <citation type="submission" date="2020-09" db="EMBL/GenBank/DDBJ databases">
        <authorList>
            <person name="Sun Q."/>
            <person name="Zhou Y."/>
        </authorList>
    </citation>
    <scope>NUCLEOTIDE SEQUENCE</scope>
    <source>
        <strain evidence="2">CGMCC 1.14984</strain>
    </source>
</reference>
<reference evidence="3 5" key="2">
    <citation type="submission" date="2020-02" db="EMBL/GenBank/DDBJ databases">
        <title>Genome sequence of Parvularcula flava strain NH6-79.</title>
        <authorList>
            <person name="Abdul Karim M.H."/>
            <person name="Lam M.Q."/>
            <person name="Chen S.J."/>
            <person name="Yahya A."/>
            <person name="Shahir S."/>
            <person name="Shamsir M.S."/>
            <person name="Chong C.S."/>
        </authorList>
    </citation>
    <scope>NUCLEOTIDE SEQUENCE [LARGE SCALE GENOMIC DNA]</scope>
    <source>
        <strain evidence="3 5">NH6-79</strain>
    </source>
</reference>
<evidence type="ECO:0000256" key="1">
    <source>
        <dbReference type="SAM" id="MobiDB-lite"/>
    </source>
</evidence>
<feature type="compositionally biased region" description="Low complexity" evidence="1">
    <location>
        <begin position="42"/>
        <end position="57"/>
    </location>
</feature>
<evidence type="ECO:0000313" key="4">
    <source>
        <dbReference type="Proteomes" id="UP000621856"/>
    </source>
</evidence>
<keyword evidence="5" id="KW-1185">Reference proteome</keyword>
<dbReference type="PROSITE" id="PS51257">
    <property type="entry name" value="PROKAR_LIPOPROTEIN"/>
    <property type="match status" value="1"/>
</dbReference>
<gene>
    <name evidence="3" type="ORF">FF098_009260</name>
    <name evidence="2" type="ORF">GCM10011355_18630</name>
</gene>
<dbReference type="EMBL" id="BMGZ01000002">
    <property type="protein sequence ID" value="GGH97424.1"/>
    <property type="molecule type" value="Genomic_DNA"/>
</dbReference>
<sequence>MPYRVNRFLPATLILSASLAACETSEQALAPVEMRDAEAVVSEEAAPPAKEATVPVEQPRTQRPRNAGVSGDSYIGQPATSLEALVGQPAFTRKEMAGEFRRYDLGPCRVYAVISENGNGRPVIGSLSISGTMPGEASMTLQQCLDAA</sequence>
<dbReference type="Proteomes" id="UP000621856">
    <property type="component" value="Unassembled WGS sequence"/>
</dbReference>
<comment type="caution">
    <text evidence="2">The sequence shown here is derived from an EMBL/GenBank/DDBJ whole genome shotgun (WGS) entry which is preliminary data.</text>
</comment>